<accession>A0A3P7ZGP0</accession>
<evidence type="ECO:0000313" key="3">
    <source>
        <dbReference type="EMBL" id="VDO89489.1"/>
    </source>
</evidence>
<reference evidence="3 4" key="1">
    <citation type="submission" date="2018-11" db="EMBL/GenBank/DDBJ databases">
        <authorList>
            <consortium name="Pathogen Informatics"/>
        </authorList>
    </citation>
    <scope>NUCLEOTIDE SEQUENCE [LARGE SCALE GENOMIC DNA]</scope>
</reference>
<feature type="compositionally biased region" description="Basic and acidic residues" evidence="1">
    <location>
        <begin position="284"/>
        <end position="305"/>
    </location>
</feature>
<keyword evidence="4" id="KW-1185">Reference proteome</keyword>
<dbReference type="AlphaFoldDB" id="A0A3P7ZGP0"/>
<gene>
    <name evidence="3" type="ORF">HPBE_LOCUS11684</name>
</gene>
<evidence type="ECO:0000313" key="4">
    <source>
        <dbReference type="Proteomes" id="UP000050761"/>
    </source>
</evidence>
<dbReference type="OrthoDB" id="5877269at2759"/>
<sequence>MLASGRTLLPITAIIVSLIPSVCNSTGSRIYRNAGDSATRRLIYPGPTPEAKMSFIRVELLSALGFRAIAGLMERDLLALVFSAPIHLAPTQVKQDGDTVITSSEATHFESHHSSSGHHEEETHETHHIVEKHYSFSHSDSHVERSGTIESEHLHNDVHERKNTASTIRSAATSVSVHSGVSGHTHEQMVVGDIKNPIAPYRTPSHDAVIEQFKSLHKRESVASSVQHQGEDLTPVKVTHYQFDSNDTYMGDHSTHDDLDVLPYEELSYEPIPRMTGAEVAQIESHDHHHEESHHHEPRHHDSDDEHFTFEQVEYVQEKSDEPRYLRESEHVARKHEQEMDRRQSSHEQRTSTKLYDPYSLPAEMRTRGRQDDVSEELIEHVVGEIMRAVTQPGDSDHFYDSRSSLSSTIRSNKKQSGVHEKHDNTYHSVYDKEHRHHRESPLLADTHRRHDTGEQVEIRTQMHQSGHSTLVRQKEPVKQLRQKLEMGRTDFFEHKPHKEIDIFESLDDNVGY</sequence>
<proteinExistence type="predicted"/>
<name>A0A3P7ZGP0_HELPZ</name>
<evidence type="ECO:0000256" key="2">
    <source>
        <dbReference type="SAM" id="SignalP"/>
    </source>
</evidence>
<evidence type="ECO:0000313" key="5">
    <source>
        <dbReference type="WBParaSite" id="HPBE_0001167901-mRNA-1"/>
    </source>
</evidence>
<dbReference type="WBParaSite" id="HPBE_0001167901-mRNA-1">
    <property type="protein sequence ID" value="HPBE_0001167901-mRNA-1"/>
    <property type="gene ID" value="HPBE_0001167901"/>
</dbReference>
<dbReference type="EMBL" id="UZAH01027195">
    <property type="protein sequence ID" value="VDO89489.1"/>
    <property type="molecule type" value="Genomic_DNA"/>
</dbReference>
<organism evidence="3">
    <name type="scientific">Heligmosomoides polygyrus</name>
    <name type="common">Parasitic roundworm</name>
    <dbReference type="NCBI Taxonomy" id="6339"/>
    <lineage>
        <taxon>Eukaryota</taxon>
        <taxon>Metazoa</taxon>
        <taxon>Ecdysozoa</taxon>
        <taxon>Nematoda</taxon>
        <taxon>Chromadorea</taxon>
        <taxon>Rhabditida</taxon>
        <taxon>Rhabditina</taxon>
        <taxon>Rhabditomorpha</taxon>
        <taxon>Strongyloidea</taxon>
        <taxon>Heligmosomidae</taxon>
        <taxon>Heligmosomoides</taxon>
    </lineage>
</organism>
<feature type="compositionally biased region" description="Low complexity" evidence="1">
    <location>
        <begin position="402"/>
        <end position="411"/>
    </location>
</feature>
<feature type="region of interest" description="Disordered" evidence="1">
    <location>
        <begin position="393"/>
        <end position="422"/>
    </location>
</feature>
<reference evidence="5" key="2">
    <citation type="submission" date="2019-09" db="UniProtKB">
        <authorList>
            <consortium name="WormBaseParasite"/>
        </authorList>
    </citation>
    <scope>IDENTIFICATION</scope>
</reference>
<feature type="compositionally biased region" description="Basic and acidic residues" evidence="1">
    <location>
        <begin position="332"/>
        <end position="351"/>
    </location>
</feature>
<keyword evidence="2" id="KW-0732">Signal</keyword>
<feature type="chain" id="PRO_5044596560" evidence="2">
    <location>
        <begin position="26"/>
        <end position="513"/>
    </location>
</feature>
<protein>
    <submittedName>
        <fullName evidence="5">Histidine rich calcium binding protein</fullName>
    </submittedName>
</protein>
<dbReference type="Proteomes" id="UP000050761">
    <property type="component" value="Unassembled WGS sequence"/>
</dbReference>
<feature type="region of interest" description="Disordered" evidence="1">
    <location>
        <begin position="282"/>
        <end position="305"/>
    </location>
</feature>
<feature type="signal peptide" evidence="2">
    <location>
        <begin position="1"/>
        <end position="25"/>
    </location>
</feature>
<feature type="region of interest" description="Disordered" evidence="1">
    <location>
        <begin position="332"/>
        <end position="355"/>
    </location>
</feature>
<evidence type="ECO:0000256" key="1">
    <source>
        <dbReference type="SAM" id="MobiDB-lite"/>
    </source>
</evidence>